<organism evidence="1 2">
    <name type="scientific">Scutellospora calospora</name>
    <dbReference type="NCBI Taxonomy" id="85575"/>
    <lineage>
        <taxon>Eukaryota</taxon>
        <taxon>Fungi</taxon>
        <taxon>Fungi incertae sedis</taxon>
        <taxon>Mucoromycota</taxon>
        <taxon>Glomeromycotina</taxon>
        <taxon>Glomeromycetes</taxon>
        <taxon>Diversisporales</taxon>
        <taxon>Gigasporaceae</taxon>
        <taxon>Scutellospora</taxon>
    </lineage>
</organism>
<gene>
    <name evidence="1" type="ORF">SCALOS_LOCUS4558</name>
</gene>
<feature type="non-terminal residue" evidence="1">
    <location>
        <position position="1"/>
    </location>
</feature>
<accession>A0ACA9LJ38</accession>
<evidence type="ECO:0000313" key="1">
    <source>
        <dbReference type="EMBL" id="CAG8533677.1"/>
    </source>
</evidence>
<protein>
    <submittedName>
        <fullName evidence="1">234_t:CDS:1</fullName>
    </submittedName>
</protein>
<evidence type="ECO:0000313" key="2">
    <source>
        <dbReference type="Proteomes" id="UP000789860"/>
    </source>
</evidence>
<keyword evidence="2" id="KW-1185">Reference proteome</keyword>
<comment type="caution">
    <text evidence="1">The sequence shown here is derived from an EMBL/GenBank/DDBJ whole genome shotgun (WGS) entry which is preliminary data.</text>
</comment>
<name>A0ACA9LJ38_9GLOM</name>
<dbReference type="Proteomes" id="UP000789860">
    <property type="component" value="Unassembled WGS sequence"/>
</dbReference>
<sequence length="69" mass="7823">SIIYGKNSGELGQMGIKVTKMLFETAKPILAPILKTSSKEVDELFESISKEISELDCYQIFFRIYACKK</sequence>
<dbReference type="EMBL" id="CAJVPM010006314">
    <property type="protein sequence ID" value="CAG8533677.1"/>
    <property type="molecule type" value="Genomic_DNA"/>
</dbReference>
<reference evidence="1" key="1">
    <citation type="submission" date="2021-06" db="EMBL/GenBank/DDBJ databases">
        <authorList>
            <person name="Kallberg Y."/>
            <person name="Tangrot J."/>
            <person name="Rosling A."/>
        </authorList>
    </citation>
    <scope>NUCLEOTIDE SEQUENCE</scope>
    <source>
        <strain evidence="1">AU212A</strain>
    </source>
</reference>
<proteinExistence type="predicted"/>